<gene>
    <name evidence="2" type="ORF">D0544_02215</name>
</gene>
<proteinExistence type="predicted"/>
<evidence type="ECO:0000259" key="1">
    <source>
        <dbReference type="Pfam" id="PF09834"/>
    </source>
</evidence>
<keyword evidence="3" id="KW-1185">Reference proteome</keyword>
<accession>A0A3P3VSJ0</accession>
<dbReference type="AlphaFoldDB" id="A0A3P3VSJ0"/>
<sequence length="69" mass="7443">MKTCTFAMTHFCVAFSVAWLLTGSWVVGGLIALVEPAVNTLAYLIHEHLWESRGKSGSRSSRLVAGCAC</sequence>
<dbReference type="EMBL" id="QWEZ01000001">
    <property type="protein sequence ID" value="RRJ85414.1"/>
    <property type="molecule type" value="Genomic_DNA"/>
</dbReference>
<organism evidence="2 3">
    <name type="scientific">Aestuariirhabdus litorea</name>
    <dbReference type="NCBI Taxonomy" id="2528527"/>
    <lineage>
        <taxon>Bacteria</taxon>
        <taxon>Pseudomonadati</taxon>
        <taxon>Pseudomonadota</taxon>
        <taxon>Gammaproteobacteria</taxon>
        <taxon>Oceanospirillales</taxon>
        <taxon>Aestuariirhabdaceae</taxon>
        <taxon>Aestuariirhabdus</taxon>
    </lineage>
</organism>
<reference evidence="2 3" key="1">
    <citation type="submission" date="2018-08" db="EMBL/GenBank/DDBJ databases">
        <authorList>
            <person name="Khan S.A."/>
        </authorList>
    </citation>
    <scope>NUCLEOTIDE SEQUENCE [LARGE SCALE GENOMIC DNA]</scope>
    <source>
        <strain evidence="2 3">GTF-13</strain>
    </source>
</reference>
<evidence type="ECO:0000313" key="2">
    <source>
        <dbReference type="EMBL" id="RRJ85414.1"/>
    </source>
</evidence>
<dbReference type="InterPro" id="IPR018638">
    <property type="entry name" value="DUF2061_membrane"/>
</dbReference>
<dbReference type="Pfam" id="PF09834">
    <property type="entry name" value="DUF2061"/>
    <property type="match status" value="1"/>
</dbReference>
<evidence type="ECO:0000313" key="3">
    <source>
        <dbReference type="Proteomes" id="UP000280792"/>
    </source>
</evidence>
<comment type="caution">
    <text evidence="2">The sequence shown here is derived from an EMBL/GenBank/DDBJ whole genome shotgun (WGS) entry which is preliminary data.</text>
</comment>
<feature type="domain" description="DUF2061" evidence="1">
    <location>
        <begin position="1"/>
        <end position="51"/>
    </location>
</feature>
<reference evidence="2 3" key="2">
    <citation type="submission" date="2018-12" db="EMBL/GenBank/DDBJ databases">
        <title>Simiduia agarivorans gen. nov., sp. nov., a marine, agarolytic bacterium isolated from shallow coastal water from Keelung, Taiwan.</title>
        <authorList>
            <person name="Shieh W.Y."/>
        </authorList>
    </citation>
    <scope>NUCLEOTIDE SEQUENCE [LARGE SCALE GENOMIC DNA]</scope>
    <source>
        <strain evidence="2 3">GTF-13</strain>
    </source>
</reference>
<protein>
    <submittedName>
        <fullName evidence="2">DUF2061 domain-containing protein</fullName>
    </submittedName>
</protein>
<name>A0A3P3VSJ0_9GAMM</name>
<dbReference type="Proteomes" id="UP000280792">
    <property type="component" value="Unassembled WGS sequence"/>
</dbReference>